<keyword evidence="1" id="KW-0812">Transmembrane</keyword>
<dbReference type="AlphaFoldDB" id="A0A1F5PX47"/>
<evidence type="ECO:0000313" key="3">
    <source>
        <dbReference type="Proteomes" id="UP000177281"/>
    </source>
</evidence>
<dbReference type="PROSITE" id="PS00409">
    <property type="entry name" value="PROKAR_NTER_METHYL"/>
    <property type="match status" value="1"/>
</dbReference>
<dbReference type="InterPro" id="IPR012902">
    <property type="entry name" value="N_methyl_site"/>
</dbReference>
<gene>
    <name evidence="2" type="ORF">A3B10_02445</name>
</gene>
<proteinExistence type="predicted"/>
<dbReference type="NCBIfam" id="TIGR02532">
    <property type="entry name" value="IV_pilin_GFxxxE"/>
    <property type="match status" value="1"/>
</dbReference>
<organism evidence="2 3">
    <name type="scientific">Candidatus Doudnabacteria bacterium RIFCSPLOWO2_01_FULL_44_21</name>
    <dbReference type="NCBI Taxonomy" id="1817841"/>
    <lineage>
        <taxon>Bacteria</taxon>
        <taxon>Candidatus Doudnaibacteriota</taxon>
    </lineage>
</organism>
<dbReference type="Proteomes" id="UP000177281">
    <property type="component" value="Unassembled WGS sequence"/>
</dbReference>
<evidence type="ECO:0000313" key="2">
    <source>
        <dbReference type="EMBL" id="OGE94489.1"/>
    </source>
</evidence>
<dbReference type="EMBL" id="MFFB01000016">
    <property type="protein sequence ID" value="OGE94489.1"/>
    <property type="molecule type" value="Genomic_DNA"/>
</dbReference>
<sequence length="186" mass="19952">MRIKREKGFTLVEMLIVIVITGIIATVSIANYRQGERQKKVAIAADTVVNSIRNAQNFALTSRQILGSTCAQGKAPASYLIYFSVTSQIELYGIDKCNNLNLIENYTYPPGTRVSNGGYLADDVVVSALQFKFTPPFAKLTLSTNSSGANAGTFSSFTTAQILVQSTDGQINKAVTVDGVAGRIGE</sequence>
<evidence type="ECO:0008006" key="4">
    <source>
        <dbReference type="Google" id="ProtNLM"/>
    </source>
</evidence>
<evidence type="ECO:0000256" key="1">
    <source>
        <dbReference type="SAM" id="Phobius"/>
    </source>
</evidence>
<comment type="caution">
    <text evidence="2">The sequence shown here is derived from an EMBL/GenBank/DDBJ whole genome shotgun (WGS) entry which is preliminary data.</text>
</comment>
<dbReference type="STRING" id="1817841.A3B10_02445"/>
<accession>A0A1F5PX47</accession>
<feature type="transmembrane region" description="Helical" evidence="1">
    <location>
        <begin position="12"/>
        <end position="32"/>
    </location>
</feature>
<protein>
    <recommendedName>
        <fullName evidence="4">General secretion pathway GspH domain-containing protein</fullName>
    </recommendedName>
</protein>
<keyword evidence="1" id="KW-0472">Membrane</keyword>
<dbReference type="SUPFAM" id="SSF54523">
    <property type="entry name" value="Pili subunits"/>
    <property type="match status" value="1"/>
</dbReference>
<dbReference type="InterPro" id="IPR045584">
    <property type="entry name" value="Pilin-like"/>
</dbReference>
<dbReference type="Pfam" id="PF07963">
    <property type="entry name" value="N_methyl"/>
    <property type="match status" value="1"/>
</dbReference>
<dbReference type="Gene3D" id="3.30.700.10">
    <property type="entry name" value="Glycoprotein, Type 4 Pilin"/>
    <property type="match status" value="1"/>
</dbReference>
<keyword evidence="1" id="KW-1133">Transmembrane helix</keyword>
<name>A0A1F5PX47_9BACT</name>
<reference evidence="2 3" key="1">
    <citation type="journal article" date="2016" name="Nat. Commun.">
        <title>Thousands of microbial genomes shed light on interconnected biogeochemical processes in an aquifer system.</title>
        <authorList>
            <person name="Anantharaman K."/>
            <person name="Brown C.T."/>
            <person name="Hug L.A."/>
            <person name="Sharon I."/>
            <person name="Castelle C.J."/>
            <person name="Probst A.J."/>
            <person name="Thomas B.C."/>
            <person name="Singh A."/>
            <person name="Wilkins M.J."/>
            <person name="Karaoz U."/>
            <person name="Brodie E.L."/>
            <person name="Williams K.H."/>
            <person name="Hubbard S.S."/>
            <person name="Banfield J.F."/>
        </authorList>
    </citation>
    <scope>NUCLEOTIDE SEQUENCE [LARGE SCALE GENOMIC DNA]</scope>
</reference>